<gene>
    <name evidence="1" type="ORF">L195_g049159</name>
</gene>
<dbReference type="AlphaFoldDB" id="A0A2K3JNF7"/>
<evidence type="ECO:0000313" key="2">
    <source>
        <dbReference type="Proteomes" id="UP000236291"/>
    </source>
</evidence>
<proteinExistence type="predicted"/>
<dbReference type="EMBL" id="ASHM01071859">
    <property type="protein sequence ID" value="PNX55530.1"/>
    <property type="molecule type" value="Genomic_DNA"/>
</dbReference>
<protein>
    <recommendedName>
        <fullName evidence="3">Retrovirus-related Pol polyprotein from transposon TNT 1-94</fullName>
    </recommendedName>
</protein>
<dbReference type="Proteomes" id="UP000236291">
    <property type="component" value="Unassembled WGS sequence"/>
</dbReference>
<comment type="caution">
    <text evidence="1">The sequence shown here is derived from an EMBL/GenBank/DDBJ whole genome shotgun (WGS) entry which is preliminary data.</text>
</comment>
<organism evidence="1 2">
    <name type="scientific">Trifolium pratense</name>
    <name type="common">Red clover</name>
    <dbReference type="NCBI Taxonomy" id="57577"/>
    <lineage>
        <taxon>Eukaryota</taxon>
        <taxon>Viridiplantae</taxon>
        <taxon>Streptophyta</taxon>
        <taxon>Embryophyta</taxon>
        <taxon>Tracheophyta</taxon>
        <taxon>Spermatophyta</taxon>
        <taxon>Magnoliopsida</taxon>
        <taxon>eudicotyledons</taxon>
        <taxon>Gunneridae</taxon>
        <taxon>Pentapetalae</taxon>
        <taxon>rosids</taxon>
        <taxon>fabids</taxon>
        <taxon>Fabales</taxon>
        <taxon>Fabaceae</taxon>
        <taxon>Papilionoideae</taxon>
        <taxon>50 kb inversion clade</taxon>
        <taxon>NPAAA clade</taxon>
        <taxon>Hologalegina</taxon>
        <taxon>IRL clade</taxon>
        <taxon>Trifolieae</taxon>
        <taxon>Trifolium</taxon>
    </lineage>
</organism>
<accession>A0A2K3JNF7</accession>
<evidence type="ECO:0000313" key="1">
    <source>
        <dbReference type="EMBL" id="PNX55530.1"/>
    </source>
</evidence>
<evidence type="ECO:0008006" key="3">
    <source>
        <dbReference type="Google" id="ProtNLM"/>
    </source>
</evidence>
<reference evidence="1 2" key="2">
    <citation type="journal article" date="2017" name="Front. Plant Sci.">
        <title>Gene Classification and Mining of Molecular Markers Useful in Red Clover (Trifolium pratense) Breeding.</title>
        <authorList>
            <person name="Istvanek J."/>
            <person name="Dluhosova J."/>
            <person name="Dluhos P."/>
            <person name="Patkova L."/>
            <person name="Nedelnik J."/>
            <person name="Repkova J."/>
        </authorList>
    </citation>
    <scope>NUCLEOTIDE SEQUENCE [LARGE SCALE GENOMIC DNA]</scope>
    <source>
        <strain evidence="2">cv. Tatra</strain>
        <tissue evidence="1">Young leaves</tissue>
    </source>
</reference>
<name>A0A2K3JNF7_TRIPR</name>
<reference evidence="1 2" key="1">
    <citation type="journal article" date="2014" name="Am. J. Bot.">
        <title>Genome assembly and annotation for red clover (Trifolium pratense; Fabaceae).</title>
        <authorList>
            <person name="Istvanek J."/>
            <person name="Jaros M."/>
            <person name="Krenek A."/>
            <person name="Repkova J."/>
        </authorList>
    </citation>
    <scope>NUCLEOTIDE SEQUENCE [LARGE SCALE GENOMIC DNA]</scope>
    <source>
        <strain evidence="2">cv. Tatra</strain>
        <tissue evidence="1">Young leaves</tissue>
    </source>
</reference>
<sequence length="55" mass="6126">MTCQLETLSNNFGGKLPILDGSNWDRWNNQMKVIFGFQEVQDVVETGVTPLPADA</sequence>
<feature type="non-terminal residue" evidence="1">
    <location>
        <position position="55"/>
    </location>
</feature>